<comment type="caution">
    <text evidence="4">The sequence shown here is derived from an EMBL/GenBank/DDBJ whole genome shotgun (WGS) entry which is preliminary data.</text>
</comment>
<keyword evidence="5" id="KW-1185">Reference proteome</keyword>
<proteinExistence type="predicted"/>
<dbReference type="InterPro" id="IPR002083">
    <property type="entry name" value="MATH/TRAF_dom"/>
</dbReference>
<dbReference type="Proteomes" id="UP000276133">
    <property type="component" value="Unassembled WGS sequence"/>
</dbReference>
<evidence type="ECO:0000313" key="4">
    <source>
        <dbReference type="EMBL" id="RNA21047.1"/>
    </source>
</evidence>
<dbReference type="SUPFAM" id="SSF49599">
    <property type="entry name" value="TRAF domain-like"/>
    <property type="match status" value="2"/>
</dbReference>
<dbReference type="AlphaFoldDB" id="A0A3M7RC09"/>
<dbReference type="OrthoDB" id="10035275at2759"/>
<feature type="domain" description="MATH" evidence="3">
    <location>
        <begin position="37"/>
        <end position="135"/>
    </location>
</feature>
<evidence type="ECO:0000259" key="3">
    <source>
        <dbReference type="Pfam" id="PF00917"/>
    </source>
</evidence>
<evidence type="ECO:0000313" key="5">
    <source>
        <dbReference type="Proteomes" id="UP000276133"/>
    </source>
</evidence>
<dbReference type="STRING" id="10195.A0A3M7RC09"/>
<evidence type="ECO:0000256" key="2">
    <source>
        <dbReference type="SAM" id="MobiDB-lite"/>
    </source>
</evidence>
<feature type="coiled-coil region" evidence="1">
    <location>
        <begin position="409"/>
        <end position="436"/>
    </location>
</feature>
<sequence length="619" mass="70256">MAQLFRFLYTDDRSRSEVFTFMIPSNFILDMDTELKSRDFTSSNQKWSLSFHKNSGHLNTFLTLKSVHEGMTVTADYGITLINREHFTRNEAFTEKSTKFTFENASHGRKSFVSIEALCTLDFMDERGNIQCELEIKNVNTAFTYDAQIPPTPTYIRNSSELKYTSGTFSFGNYEWNMCIQPKLDSMGSIACLKFYLCRLSSLDHLCRISYRYKFINGGFVHDSGVIEQYSDINGASNSYRMDKIKELLQITGKFVIRIDLLKINSVFPIFLYPFLPQPQPVHFYDRDRQAWMMESCIEDNCFILRLFYTDINNIPSGYVRVMSFNILVRNQNSAVYVFKKPVIKYYYKRESDDGLEITTTIDVNEIMAENSGYLDHEGCMTIEMELYYSHLLHQPEYSHLDDIIRKQKLQMHREIQALQQENYSLEKQLHAIQGANVGVNQAQSAGTKSFENASASSTSSSGVGTSISSSNNPNLNLVNSNPNQSTPNVVKKYYEQKYGSTTSMTGSANMPVVNGQNFLDKNPQIQQKVANSRNGSGFFNQALGANVNNQIPNNMNNQVPNIMNNQNNSNMNNSDNPLGAGLSSLTSTFSSGIANLKLTATNFQANKFTSKLMNPFSS</sequence>
<keyword evidence="1" id="KW-0175">Coiled coil</keyword>
<dbReference type="Pfam" id="PF00917">
    <property type="entry name" value="MATH"/>
    <property type="match status" value="1"/>
</dbReference>
<evidence type="ECO:0000256" key="1">
    <source>
        <dbReference type="SAM" id="Coils"/>
    </source>
</evidence>
<dbReference type="CDD" id="cd00121">
    <property type="entry name" value="MATH"/>
    <property type="match status" value="1"/>
</dbReference>
<gene>
    <name evidence="4" type="ORF">BpHYR1_029618</name>
</gene>
<dbReference type="InterPro" id="IPR008974">
    <property type="entry name" value="TRAF-like"/>
</dbReference>
<reference evidence="4 5" key="1">
    <citation type="journal article" date="2018" name="Sci. Rep.">
        <title>Genomic signatures of local adaptation to the degree of environmental predictability in rotifers.</title>
        <authorList>
            <person name="Franch-Gras L."/>
            <person name="Hahn C."/>
            <person name="Garcia-Roger E.M."/>
            <person name="Carmona M.J."/>
            <person name="Serra M."/>
            <person name="Gomez A."/>
        </authorList>
    </citation>
    <scope>NUCLEOTIDE SEQUENCE [LARGE SCALE GENOMIC DNA]</scope>
    <source>
        <strain evidence="4">HYR1</strain>
    </source>
</reference>
<organism evidence="4 5">
    <name type="scientific">Brachionus plicatilis</name>
    <name type="common">Marine rotifer</name>
    <name type="synonym">Brachionus muelleri</name>
    <dbReference type="NCBI Taxonomy" id="10195"/>
    <lineage>
        <taxon>Eukaryota</taxon>
        <taxon>Metazoa</taxon>
        <taxon>Spiralia</taxon>
        <taxon>Gnathifera</taxon>
        <taxon>Rotifera</taxon>
        <taxon>Eurotatoria</taxon>
        <taxon>Monogononta</taxon>
        <taxon>Pseudotrocha</taxon>
        <taxon>Ploima</taxon>
        <taxon>Brachionidae</taxon>
        <taxon>Brachionus</taxon>
    </lineage>
</organism>
<feature type="region of interest" description="Disordered" evidence="2">
    <location>
        <begin position="451"/>
        <end position="488"/>
    </location>
</feature>
<dbReference type="EMBL" id="REGN01003743">
    <property type="protein sequence ID" value="RNA21047.1"/>
    <property type="molecule type" value="Genomic_DNA"/>
</dbReference>
<protein>
    <recommendedName>
        <fullName evidence="3">MATH domain-containing protein</fullName>
    </recommendedName>
</protein>
<accession>A0A3M7RC09</accession>
<dbReference type="Gene3D" id="2.60.210.10">
    <property type="entry name" value="Apoptosis, Tumor Necrosis Factor Receptor Associated Protein 2, Chain A"/>
    <property type="match status" value="1"/>
</dbReference>
<feature type="compositionally biased region" description="Low complexity" evidence="2">
    <location>
        <begin position="454"/>
        <end position="486"/>
    </location>
</feature>
<name>A0A3M7RC09_BRAPC</name>